<name>A0A9P9FHL0_9HYPO</name>
<feature type="compositionally biased region" description="Basic and acidic residues" evidence="3">
    <location>
        <begin position="89"/>
        <end position="100"/>
    </location>
</feature>
<gene>
    <name evidence="4" type="ORF">EDB81DRAFT_353262</name>
</gene>
<dbReference type="AlphaFoldDB" id="A0A9P9FHL0"/>
<evidence type="ECO:0000256" key="1">
    <source>
        <dbReference type="ARBA" id="ARBA00010520"/>
    </source>
</evidence>
<dbReference type="Pfam" id="PF04667">
    <property type="entry name" value="Endosulfine"/>
    <property type="match status" value="1"/>
</dbReference>
<reference evidence="4" key="1">
    <citation type="journal article" date="2021" name="Nat. Commun.">
        <title>Genetic determinants of endophytism in the Arabidopsis root mycobiome.</title>
        <authorList>
            <person name="Mesny F."/>
            <person name="Miyauchi S."/>
            <person name="Thiergart T."/>
            <person name="Pickel B."/>
            <person name="Atanasova L."/>
            <person name="Karlsson M."/>
            <person name="Huettel B."/>
            <person name="Barry K.W."/>
            <person name="Haridas S."/>
            <person name="Chen C."/>
            <person name="Bauer D."/>
            <person name="Andreopoulos W."/>
            <person name="Pangilinan J."/>
            <person name="LaButti K."/>
            <person name="Riley R."/>
            <person name="Lipzen A."/>
            <person name="Clum A."/>
            <person name="Drula E."/>
            <person name="Henrissat B."/>
            <person name="Kohler A."/>
            <person name="Grigoriev I.V."/>
            <person name="Martin F.M."/>
            <person name="Hacquard S."/>
        </authorList>
    </citation>
    <scope>NUCLEOTIDE SEQUENCE</scope>
    <source>
        <strain evidence="4">MPI-CAGE-AT-0147</strain>
    </source>
</reference>
<feature type="region of interest" description="Disordered" evidence="3">
    <location>
        <begin position="55"/>
        <end position="129"/>
    </location>
</feature>
<comment type="caution">
    <text evidence="4">The sequence shown here is derived from an EMBL/GenBank/DDBJ whole genome shotgun (WGS) entry which is preliminary data.</text>
</comment>
<evidence type="ECO:0000256" key="2">
    <source>
        <dbReference type="RuleBase" id="RU363120"/>
    </source>
</evidence>
<feature type="compositionally biased region" description="Basic and acidic residues" evidence="3">
    <location>
        <begin position="1"/>
        <end position="16"/>
    </location>
</feature>
<accession>A0A9P9FHL0</accession>
<sequence>MDHPKKAEASAEQDKRLLRRYGTIPTRGNLLHHQLEGRKYFDSGDFALSQAHKPSNIGAVSTGSEHPLRKNIPYPSSPVPSSSNVDDDASQHLRDEKKAGELMPASHLEEEVASQAEDEHGDTKQEITT</sequence>
<protein>
    <recommendedName>
        <fullName evidence="2">mRNA stability protein</fullName>
    </recommendedName>
</protein>
<dbReference type="OrthoDB" id="5949865at2759"/>
<comment type="function">
    <text evidence="2">Plays an essential role in initiation of the G0 program by preventing the degradation of specific nutrient-regulated mRNAs via the 5'-3' mRNA decay pathway.</text>
</comment>
<evidence type="ECO:0000313" key="5">
    <source>
        <dbReference type="Proteomes" id="UP000738349"/>
    </source>
</evidence>
<dbReference type="Proteomes" id="UP000738349">
    <property type="component" value="Unassembled WGS sequence"/>
</dbReference>
<evidence type="ECO:0000313" key="4">
    <source>
        <dbReference type="EMBL" id="KAH7161794.1"/>
    </source>
</evidence>
<proteinExistence type="inferred from homology"/>
<feature type="region of interest" description="Disordered" evidence="3">
    <location>
        <begin position="1"/>
        <end position="21"/>
    </location>
</feature>
<dbReference type="InterPro" id="IPR006760">
    <property type="entry name" value="Endosulphine"/>
</dbReference>
<keyword evidence="5" id="KW-1185">Reference proteome</keyword>
<organism evidence="4 5">
    <name type="scientific">Dactylonectria macrodidyma</name>
    <dbReference type="NCBI Taxonomy" id="307937"/>
    <lineage>
        <taxon>Eukaryota</taxon>
        <taxon>Fungi</taxon>
        <taxon>Dikarya</taxon>
        <taxon>Ascomycota</taxon>
        <taxon>Pezizomycotina</taxon>
        <taxon>Sordariomycetes</taxon>
        <taxon>Hypocreomycetidae</taxon>
        <taxon>Hypocreales</taxon>
        <taxon>Nectriaceae</taxon>
        <taxon>Dactylonectria</taxon>
    </lineage>
</organism>
<feature type="compositionally biased region" description="Basic and acidic residues" evidence="3">
    <location>
        <begin position="117"/>
        <end position="129"/>
    </location>
</feature>
<comment type="similarity">
    <text evidence="1 2">Belongs to the endosulfine family.</text>
</comment>
<dbReference type="EMBL" id="JAGMUV010000004">
    <property type="protein sequence ID" value="KAH7161794.1"/>
    <property type="molecule type" value="Genomic_DNA"/>
</dbReference>
<evidence type="ECO:0000256" key="3">
    <source>
        <dbReference type="SAM" id="MobiDB-lite"/>
    </source>
</evidence>